<name>A0AAV0W5I0_9HEMI</name>
<dbReference type="InterPro" id="IPR001878">
    <property type="entry name" value="Znf_CCHC"/>
</dbReference>
<feature type="domain" description="CCHC-type" evidence="3">
    <location>
        <begin position="249"/>
        <end position="264"/>
    </location>
</feature>
<feature type="compositionally biased region" description="Polar residues" evidence="2">
    <location>
        <begin position="271"/>
        <end position="286"/>
    </location>
</feature>
<reference evidence="4 5" key="1">
    <citation type="submission" date="2023-01" db="EMBL/GenBank/DDBJ databases">
        <authorList>
            <person name="Whitehead M."/>
        </authorList>
    </citation>
    <scope>NUCLEOTIDE SEQUENCE [LARGE SCALE GENOMIC DNA]</scope>
</reference>
<comment type="caution">
    <text evidence="4">The sequence shown here is derived from an EMBL/GenBank/DDBJ whole genome shotgun (WGS) entry which is preliminary data.</text>
</comment>
<feature type="compositionally biased region" description="Polar residues" evidence="2">
    <location>
        <begin position="42"/>
        <end position="54"/>
    </location>
</feature>
<keyword evidence="1" id="KW-0862">Zinc</keyword>
<feature type="region of interest" description="Disordered" evidence="2">
    <location>
        <begin position="310"/>
        <end position="369"/>
    </location>
</feature>
<dbReference type="Proteomes" id="UP001160148">
    <property type="component" value="Unassembled WGS sequence"/>
</dbReference>
<gene>
    <name evidence="4" type="ORF">MEUPH1_LOCUS7449</name>
</gene>
<dbReference type="GO" id="GO:0008270">
    <property type="term" value="F:zinc ion binding"/>
    <property type="evidence" value="ECO:0007669"/>
    <property type="project" value="UniProtKB-KW"/>
</dbReference>
<organism evidence="4 5">
    <name type="scientific">Macrosiphum euphorbiae</name>
    <name type="common">potato aphid</name>
    <dbReference type="NCBI Taxonomy" id="13131"/>
    <lineage>
        <taxon>Eukaryota</taxon>
        <taxon>Metazoa</taxon>
        <taxon>Ecdysozoa</taxon>
        <taxon>Arthropoda</taxon>
        <taxon>Hexapoda</taxon>
        <taxon>Insecta</taxon>
        <taxon>Pterygota</taxon>
        <taxon>Neoptera</taxon>
        <taxon>Paraneoptera</taxon>
        <taxon>Hemiptera</taxon>
        <taxon>Sternorrhyncha</taxon>
        <taxon>Aphidomorpha</taxon>
        <taxon>Aphidoidea</taxon>
        <taxon>Aphididae</taxon>
        <taxon>Macrosiphini</taxon>
        <taxon>Macrosiphum</taxon>
    </lineage>
</organism>
<evidence type="ECO:0000256" key="2">
    <source>
        <dbReference type="SAM" id="MobiDB-lite"/>
    </source>
</evidence>
<keyword evidence="5" id="KW-1185">Reference proteome</keyword>
<dbReference type="AlphaFoldDB" id="A0AAV0W5I0"/>
<feature type="compositionally biased region" description="Low complexity" evidence="2">
    <location>
        <begin position="350"/>
        <end position="364"/>
    </location>
</feature>
<keyword evidence="1" id="KW-0863">Zinc-finger</keyword>
<dbReference type="Gene3D" id="4.10.60.10">
    <property type="entry name" value="Zinc finger, CCHC-type"/>
    <property type="match status" value="1"/>
</dbReference>
<feature type="compositionally biased region" description="Polar residues" evidence="2">
    <location>
        <begin position="1"/>
        <end position="26"/>
    </location>
</feature>
<evidence type="ECO:0000259" key="3">
    <source>
        <dbReference type="PROSITE" id="PS50158"/>
    </source>
</evidence>
<evidence type="ECO:0000313" key="5">
    <source>
        <dbReference type="Proteomes" id="UP001160148"/>
    </source>
</evidence>
<feature type="region of interest" description="Disordered" evidence="2">
    <location>
        <begin position="261"/>
        <end position="290"/>
    </location>
</feature>
<evidence type="ECO:0000256" key="1">
    <source>
        <dbReference type="PROSITE-ProRule" id="PRU00047"/>
    </source>
</evidence>
<keyword evidence="1" id="KW-0479">Metal-binding</keyword>
<dbReference type="InterPro" id="IPR036875">
    <property type="entry name" value="Znf_CCHC_sf"/>
</dbReference>
<proteinExistence type="predicted"/>
<dbReference type="SUPFAM" id="SSF57756">
    <property type="entry name" value="Retrovirus zinc finger-like domains"/>
    <property type="match status" value="1"/>
</dbReference>
<feature type="region of interest" description="Disordered" evidence="2">
    <location>
        <begin position="1"/>
        <end position="54"/>
    </location>
</feature>
<sequence length="475" mass="54207">MNKTIKTPSSCGESTSNSTQHKMSIQNKISKPKSNMPPSPNQSTENLISDTSKNMDNNLPQQNIATQKKTFAESLNPNPFPKKDQAIIFDIENEEIQLKDYIIEIGKITKPENIIFVSKISKKRMCIFLSTKDLANKLIQDNENLVVQGQNIKLRKLYNPDKRIILANVYPNIPHAIIIEALKEHNITPTSPISFLRAGIHIEGLTHILSFRRQMYISPEDENKIPSSILINFENANYRVFLSNDELTCFLCKKIGHTSNNCPKANELKPTDTNIISPLPNSQTQIELDETEPKTPIHLESEIDFYEPMDQSQTDDKVQQIETKPPPNTKRSASTQSPTLSASTISNKVTPAPNQTKTKTQKTNPTKKTKLTPATENFVENIDTHLLPIKSFFDNNKELPINYPQFRDIIEKVQINPDPDFIFEQYNISLKAMIDLIEKVRPKLQSNSSKIRFTRLHNELFNKYLDKQLKPNTQN</sequence>
<dbReference type="EMBL" id="CARXXK010000001">
    <property type="protein sequence ID" value="CAI6351063.1"/>
    <property type="molecule type" value="Genomic_DNA"/>
</dbReference>
<protein>
    <recommendedName>
        <fullName evidence="3">CCHC-type domain-containing protein</fullName>
    </recommendedName>
</protein>
<accession>A0AAV0W5I0</accession>
<evidence type="ECO:0000313" key="4">
    <source>
        <dbReference type="EMBL" id="CAI6351063.1"/>
    </source>
</evidence>
<dbReference type="GO" id="GO:0003676">
    <property type="term" value="F:nucleic acid binding"/>
    <property type="evidence" value="ECO:0007669"/>
    <property type="project" value="InterPro"/>
</dbReference>
<dbReference type="SMART" id="SM00343">
    <property type="entry name" value="ZnF_C2HC"/>
    <property type="match status" value="1"/>
</dbReference>
<dbReference type="PROSITE" id="PS50158">
    <property type="entry name" value="ZF_CCHC"/>
    <property type="match status" value="1"/>
</dbReference>
<feature type="compositionally biased region" description="Polar residues" evidence="2">
    <location>
        <begin position="329"/>
        <end position="349"/>
    </location>
</feature>